<evidence type="ECO:0000256" key="1">
    <source>
        <dbReference type="PROSITE-ProRule" id="PRU00023"/>
    </source>
</evidence>
<feature type="transmembrane region" description="Helical" evidence="3">
    <location>
        <begin position="334"/>
        <end position="358"/>
    </location>
</feature>
<dbReference type="Pfam" id="PF13962">
    <property type="entry name" value="PGG"/>
    <property type="match status" value="1"/>
</dbReference>
<dbReference type="SUPFAM" id="SSF48403">
    <property type="entry name" value="Ankyrin repeat"/>
    <property type="match status" value="1"/>
</dbReference>
<reference evidence="5 6" key="1">
    <citation type="submission" date="2024-06" db="EMBL/GenBank/DDBJ databases">
        <title>A chromosome level genome sequence of Diviner's sage (Salvia divinorum).</title>
        <authorList>
            <person name="Ford S.A."/>
            <person name="Ro D.-K."/>
            <person name="Ness R.W."/>
            <person name="Phillips M.A."/>
        </authorList>
    </citation>
    <scope>NUCLEOTIDE SEQUENCE [LARGE SCALE GENOMIC DNA]</scope>
    <source>
        <strain evidence="5">SAF-2024a</strain>
        <tissue evidence="5">Leaf</tissue>
    </source>
</reference>
<sequence>MERKVTDAAVKGDVDELHNLMKDDPFLLYSAALRDGDTPLHIACIGGHLEFVREMLLLAPEFASELNRDGLSPLHIASARGDVEIVRELLKLGSHVWLAKGREGRIPLHSAVAKGRARVILELLSACSDSIAHVTARGETCFHLAVKYNQYEAFKILCDHAVLVGKEGMLNNKDNRGNTVLHLAASQKQYEVFDMLLKRSSRFKDILEARSLNYKGRTPLDVLISEGGDCDIEEILAAPNSGENQSPAQEQRRPRSASQKLQDYFKYDKMKESPSKARNTVLIITVLIVTATYQAVLSPPGGVWQEDFWPDDAKNSSSSKRHTAGQSVMGTNRYVSYGLFLVFNTMGFIMSVHLINFLMQGFPMQFELRVALFALTATYDTCMVAIAPPGILSNSFIVLSVMMPLIIPLVTKLIRDFNKSGD</sequence>
<feature type="repeat" description="ANK" evidence="1">
    <location>
        <begin position="176"/>
        <end position="201"/>
    </location>
</feature>
<feature type="region of interest" description="Disordered" evidence="2">
    <location>
        <begin position="238"/>
        <end position="259"/>
    </location>
</feature>
<dbReference type="AlphaFoldDB" id="A0ABD1GTZ1"/>
<dbReference type="PROSITE" id="PS50297">
    <property type="entry name" value="ANK_REP_REGION"/>
    <property type="match status" value="3"/>
</dbReference>
<comment type="caution">
    <text evidence="5">The sequence shown here is derived from an EMBL/GenBank/DDBJ whole genome shotgun (WGS) entry which is preliminary data.</text>
</comment>
<keyword evidence="3" id="KW-1133">Transmembrane helix</keyword>
<dbReference type="Proteomes" id="UP001567538">
    <property type="component" value="Unassembled WGS sequence"/>
</dbReference>
<evidence type="ECO:0000313" key="5">
    <source>
        <dbReference type="EMBL" id="KAL1546519.1"/>
    </source>
</evidence>
<feature type="domain" description="PGG" evidence="4">
    <location>
        <begin position="275"/>
        <end position="378"/>
    </location>
</feature>
<keyword evidence="1" id="KW-0040">ANK repeat</keyword>
<dbReference type="PANTHER" id="PTHR24128">
    <property type="entry name" value="HOMEOBOX PROTEIN WARIAI"/>
    <property type="match status" value="1"/>
</dbReference>
<feature type="transmembrane region" description="Helical" evidence="3">
    <location>
        <begin position="279"/>
        <end position="297"/>
    </location>
</feature>
<dbReference type="InterPro" id="IPR026961">
    <property type="entry name" value="PGG_dom"/>
</dbReference>
<feature type="transmembrane region" description="Helical" evidence="3">
    <location>
        <begin position="370"/>
        <end position="390"/>
    </location>
</feature>
<evidence type="ECO:0000256" key="2">
    <source>
        <dbReference type="SAM" id="MobiDB-lite"/>
    </source>
</evidence>
<dbReference type="SMART" id="SM00248">
    <property type="entry name" value="ANK"/>
    <property type="match status" value="5"/>
</dbReference>
<dbReference type="Pfam" id="PF00023">
    <property type="entry name" value="Ank"/>
    <property type="match status" value="1"/>
</dbReference>
<name>A0ABD1GTZ1_SALDI</name>
<dbReference type="PROSITE" id="PS50088">
    <property type="entry name" value="ANK_REPEAT"/>
    <property type="match status" value="3"/>
</dbReference>
<dbReference type="InterPro" id="IPR002110">
    <property type="entry name" value="Ankyrin_rpt"/>
</dbReference>
<gene>
    <name evidence="5" type="ORF">AAHA92_23106</name>
</gene>
<accession>A0ABD1GTZ1</accession>
<protein>
    <submittedName>
        <fullName evidence="5">Ankyrin repeat-containing protein BDA1-like</fullName>
    </submittedName>
</protein>
<keyword evidence="3" id="KW-0472">Membrane</keyword>
<dbReference type="PANTHER" id="PTHR24128:SF61">
    <property type="entry name" value="ANKYRIN REPEAT-CONTAINING PROTEIN BDA1-LIKE"/>
    <property type="match status" value="1"/>
</dbReference>
<feature type="repeat" description="ANK" evidence="1">
    <location>
        <begin position="69"/>
        <end position="96"/>
    </location>
</feature>
<evidence type="ECO:0000256" key="3">
    <source>
        <dbReference type="SAM" id="Phobius"/>
    </source>
</evidence>
<dbReference type="EMBL" id="JBEAFC010000008">
    <property type="protein sequence ID" value="KAL1546519.1"/>
    <property type="molecule type" value="Genomic_DNA"/>
</dbReference>
<keyword evidence="6" id="KW-1185">Reference proteome</keyword>
<proteinExistence type="predicted"/>
<evidence type="ECO:0000313" key="6">
    <source>
        <dbReference type="Proteomes" id="UP001567538"/>
    </source>
</evidence>
<feature type="transmembrane region" description="Helical" evidence="3">
    <location>
        <begin position="396"/>
        <end position="414"/>
    </location>
</feature>
<feature type="repeat" description="ANK" evidence="1">
    <location>
        <begin position="35"/>
        <end position="57"/>
    </location>
</feature>
<dbReference type="Gene3D" id="1.25.40.20">
    <property type="entry name" value="Ankyrin repeat-containing domain"/>
    <property type="match status" value="1"/>
</dbReference>
<keyword evidence="3" id="KW-0812">Transmembrane</keyword>
<evidence type="ECO:0000259" key="4">
    <source>
        <dbReference type="Pfam" id="PF13962"/>
    </source>
</evidence>
<dbReference type="InterPro" id="IPR036770">
    <property type="entry name" value="Ankyrin_rpt-contain_sf"/>
</dbReference>
<dbReference type="Pfam" id="PF12796">
    <property type="entry name" value="Ank_2"/>
    <property type="match status" value="1"/>
</dbReference>
<organism evidence="5 6">
    <name type="scientific">Salvia divinorum</name>
    <name type="common">Maria pastora</name>
    <name type="synonym">Diviner's sage</name>
    <dbReference type="NCBI Taxonomy" id="28513"/>
    <lineage>
        <taxon>Eukaryota</taxon>
        <taxon>Viridiplantae</taxon>
        <taxon>Streptophyta</taxon>
        <taxon>Embryophyta</taxon>
        <taxon>Tracheophyta</taxon>
        <taxon>Spermatophyta</taxon>
        <taxon>Magnoliopsida</taxon>
        <taxon>eudicotyledons</taxon>
        <taxon>Gunneridae</taxon>
        <taxon>Pentapetalae</taxon>
        <taxon>asterids</taxon>
        <taxon>lamiids</taxon>
        <taxon>Lamiales</taxon>
        <taxon>Lamiaceae</taxon>
        <taxon>Nepetoideae</taxon>
        <taxon>Mentheae</taxon>
        <taxon>Salviinae</taxon>
        <taxon>Salvia</taxon>
        <taxon>Salvia subgen. Calosphace</taxon>
    </lineage>
</organism>